<evidence type="ECO:0000313" key="3">
    <source>
        <dbReference type="Proteomes" id="UP000248544"/>
    </source>
</evidence>
<dbReference type="PROSITE" id="PS51273">
    <property type="entry name" value="GATASE_TYPE_1"/>
    <property type="match status" value="1"/>
</dbReference>
<sequence length="244" mass="25515">MAITIVEHQAEAPAGPLAGWLTEAGADHTVVRPYVGEPVPARAGGGLIVLGGSASAWEDDVCPWLPATRDLIARCVADGVPTLGICLGAQLMTIACGGTVERGAAGLEVGLTALVPLPQAAGDPLFGGLGPAVAVQYHQDATTVPPPGAVPLLTGERYPHQAYRLGEAAWAAQFHLEADHEIFARWTSATADALADAGRSPGELDAEVRREQDRLTRTWRPVGHAFAGLCRSRSGVREVQDSRR</sequence>
<evidence type="ECO:0000259" key="1">
    <source>
        <dbReference type="Pfam" id="PF00117"/>
    </source>
</evidence>
<dbReference type="Pfam" id="PF00117">
    <property type="entry name" value="GATase"/>
    <property type="match status" value="1"/>
</dbReference>
<organism evidence="2 3">
    <name type="scientific">Spongiactinospora gelatinilytica</name>
    <dbReference type="NCBI Taxonomy" id="2666298"/>
    <lineage>
        <taxon>Bacteria</taxon>
        <taxon>Bacillati</taxon>
        <taxon>Actinomycetota</taxon>
        <taxon>Actinomycetes</taxon>
        <taxon>Streptosporangiales</taxon>
        <taxon>Streptosporangiaceae</taxon>
        <taxon>Spongiactinospora</taxon>
    </lineage>
</organism>
<dbReference type="InterPro" id="IPR044992">
    <property type="entry name" value="ChyE-like"/>
</dbReference>
<gene>
    <name evidence="2" type="ORF">C1I98_32200</name>
</gene>
<dbReference type="GO" id="GO:0005829">
    <property type="term" value="C:cytosol"/>
    <property type="evidence" value="ECO:0007669"/>
    <property type="project" value="TreeGrafter"/>
</dbReference>
<keyword evidence="3" id="KW-1185">Reference proteome</keyword>
<reference evidence="2 3" key="1">
    <citation type="submission" date="2018-01" db="EMBL/GenBank/DDBJ databases">
        <title>Draft genome sequence of Sphaerisporangium sp. 7K107.</title>
        <authorList>
            <person name="Sahin N."/>
            <person name="Saygin H."/>
            <person name="Ay H."/>
        </authorList>
    </citation>
    <scope>NUCLEOTIDE SEQUENCE [LARGE SCALE GENOMIC DNA]</scope>
    <source>
        <strain evidence="2 3">7K107</strain>
    </source>
</reference>
<protein>
    <submittedName>
        <fullName evidence="2">GMP synthase</fullName>
    </submittedName>
</protein>
<dbReference type="InterPro" id="IPR029062">
    <property type="entry name" value="Class_I_gatase-like"/>
</dbReference>
<dbReference type="SUPFAM" id="SSF52317">
    <property type="entry name" value="Class I glutamine amidotransferase-like"/>
    <property type="match status" value="1"/>
</dbReference>
<feature type="domain" description="Glutamine amidotransferase" evidence="1">
    <location>
        <begin position="44"/>
        <end position="181"/>
    </location>
</feature>
<dbReference type="Proteomes" id="UP000248544">
    <property type="component" value="Unassembled WGS sequence"/>
</dbReference>
<dbReference type="AlphaFoldDB" id="A0A2W2GQZ3"/>
<dbReference type="PANTHER" id="PTHR42695">
    <property type="entry name" value="GLUTAMINE AMIDOTRANSFERASE YLR126C-RELATED"/>
    <property type="match status" value="1"/>
</dbReference>
<dbReference type="Gene3D" id="3.40.50.880">
    <property type="match status" value="1"/>
</dbReference>
<dbReference type="InterPro" id="IPR017926">
    <property type="entry name" value="GATASE"/>
</dbReference>
<proteinExistence type="predicted"/>
<dbReference type="EMBL" id="POUA01000381">
    <property type="protein sequence ID" value="PZG29304.1"/>
    <property type="molecule type" value="Genomic_DNA"/>
</dbReference>
<dbReference type="CDD" id="cd01741">
    <property type="entry name" value="GATase1_1"/>
    <property type="match status" value="1"/>
</dbReference>
<dbReference type="PANTHER" id="PTHR42695:SF5">
    <property type="entry name" value="GLUTAMINE AMIDOTRANSFERASE YLR126C-RELATED"/>
    <property type="match status" value="1"/>
</dbReference>
<name>A0A2W2GQZ3_9ACTN</name>
<accession>A0A2W2GQZ3</accession>
<evidence type="ECO:0000313" key="2">
    <source>
        <dbReference type="EMBL" id="PZG29304.1"/>
    </source>
</evidence>
<comment type="caution">
    <text evidence="2">The sequence shown here is derived from an EMBL/GenBank/DDBJ whole genome shotgun (WGS) entry which is preliminary data.</text>
</comment>
<dbReference type="RefSeq" id="WP_111171137.1">
    <property type="nucleotide sequence ID" value="NZ_POUA01000381.1"/>
</dbReference>